<reference evidence="2 3" key="1">
    <citation type="submission" date="2020-08" db="EMBL/GenBank/DDBJ databases">
        <title>Amycolatopsis sp. nov. DR6-1 isolated from Dendrobium heterocarpum.</title>
        <authorList>
            <person name="Tedsree N."/>
            <person name="Kuncharoen N."/>
            <person name="Likhitwitayawuid K."/>
            <person name="Tanasupawat S."/>
        </authorList>
    </citation>
    <scope>NUCLEOTIDE SEQUENCE [LARGE SCALE GENOMIC DNA]</scope>
    <source>
        <strain evidence="2 3">DR6-1</strain>
    </source>
</reference>
<evidence type="ECO:0000256" key="1">
    <source>
        <dbReference type="SAM" id="MobiDB-lite"/>
    </source>
</evidence>
<name>A0A7W3ZBJ5_9PSEU</name>
<gene>
    <name evidence="2" type="ORF">H4281_17240</name>
</gene>
<dbReference type="EMBL" id="JACGZW010000005">
    <property type="protein sequence ID" value="MBB1154889.1"/>
    <property type="molecule type" value="Genomic_DNA"/>
</dbReference>
<feature type="region of interest" description="Disordered" evidence="1">
    <location>
        <begin position="32"/>
        <end position="54"/>
    </location>
</feature>
<keyword evidence="3" id="KW-1185">Reference proteome</keyword>
<proteinExistence type="predicted"/>
<sequence length="54" mass="5553">MPGQRLALGVDCPEPTQLVSCCEHQAQGGGVPIAAASGGEPRSGFRQVSDRHPP</sequence>
<dbReference type="AlphaFoldDB" id="A0A7W3ZBJ5"/>
<dbReference type="Proteomes" id="UP000526734">
    <property type="component" value="Unassembled WGS sequence"/>
</dbReference>
<comment type="caution">
    <text evidence="2">The sequence shown here is derived from an EMBL/GenBank/DDBJ whole genome shotgun (WGS) entry which is preliminary data.</text>
</comment>
<evidence type="ECO:0000313" key="2">
    <source>
        <dbReference type="EMBL" id="MBB1154889.1"/>
    </source>
</evidence>
<dbReference type="RefSeq" id="WP_182891936.1">
    <property type="nucleotide sequence ID" value="NZ_JACGZW010000005.1"/>
</dbReference>
<accession>A0A7W3ZBJ5</accession>
<evidence type="ECO:0000313" key="3">
    <source>
        <dbReference type="Proteomes" id="UP000526734"/>
    </source>
</evidence>
<protein>
    <submittedName>
        <fullName evidence="2">Uncharacterized protein</fullName>
    </submittedName>
</protein>
<organism evidence="2 3">
    <name type="scientific">Amycolatopsis dendrobii</name>
    <dbReference type="NCBI Taxonomy" id="2760662"/>
    <lineage>
        <taxon>Bacteria</taxon>
        <taxon>Bacillati</taxon>
        <taxon>Actinomycetota</taxon>
        <taxon>Actinomycetes</taxon>
        <taxon>Pseudonocardiales</taxon>
        <taxon>Pseudonocardiaceae</taxon>
        <taxon>Amycolatopsis</taxon>
    </lineage>
</organism>